<protein>
    <submittedName>
        <fullName evidence="1">Uncharacterized protein</fullName>
    </submittedName>
</protein>
<comment type="caution">
    <text evidence="1">The sequence shown here is derived from an EMBL/GenBank/DDBJ whole genome shotgun (WGS) entry which is preliminary data.</text>
</comment>
<dbReference type="Proteomes" id="UP000030428">
    <property type="component" value="Unassembled WGS sequence"/>
</dbReference>
<keyword evidence="2" id="KW-1185">Reference proteome</keyword>
<accession>A0A0A6PL25</accession>
<dbReference type="EMBL" id="JSZA02000018">
    <property type="protein sequence ID" value="KHD08350.1"/>
    <property type="molecule type" value="Genomic_DNA"/>
</dbReference>
<sequence length="78" mass="8627">MFAHRVEVTIPKNGHLYLEALPFAMGEKVEVIILKQPASVFNEKTVSFAQAAKKFQGCIKKAPVDLSVNSDYLEGFGE</sequence>
<gene>
    <name evidence="1" type="ORF">PN36_06185</name>
</gene>
<proteinExistence type="predicted"/>
<evidence type="ECO:0000313" key="2">
    <source>
        <dbReference type="Proteomes" id="UP000030428"/>
    </source>
</evidence>
<name>A0A0A6PL25_9GAMM</name>
<evidence type="ECO:0000313" key="1">
    <source>
        <dbReference type="EMBL" id="KHD08350.1"/>
    </source>
</evidence>
<organism evidence="1 2">
    <name type="scientific">Candidatus Thiomargarita nelsonii</name>
    <dbReference type="NCBI Taxonomy" id="1003181"/>
    <lineage>
        <taxon>Bacteria</taxon>
        <taxon>Pseudomonadati</taxon>
        <taxon>Pseudomonadota</taxon>
        <taxon>Gammaproteobacteria</taxon>
        <taxon>Thiotrichales</taxon>
        <taxon>Thiotrichaceae</taxon>
        <taxon>Thiomargarita</taxon>
    </lineage>
</organism>
<reference evidence="1 2" key="1">
    <citation type="journal article" date="2016" name="Front. Microbiol.">
        <title>Single-Cell (Meta-)Genomics of a Dimorphic Candidatus Thiomargarita nelsonii Reveals Genomic Plasticity.</title>
        <authorList>
            <person name="Flood B.E."/>
            <person name="Fliss P."/>
            <person name="Jones D.S."/>
            <person name="Dick G.J."/>
            <person name="Jain S."/>
            <person name="Kaster A.K."/>
            <person name="Winkel M."/>
            <person name="Mussmann M."/>
            <person name="Bailey J."/>
        </authorList>
    </citation>
    <scope>NUCLEOTIDE SEQUENCE [LARGE SCALE GENOMIC DNA]</scope>
    <source>
        <strain evidence="1">Hydrate Ridge</strain>
    </source>
</reference>
<dbReference type="AlphaFoldDB" id="A0A0A6PL25"/>